<evidence type="ECO:0000313" key="15">
    <source>
        <dbReference type="Proteomes" id="UP000521676"/>
    </source>
</evidence>
<dbReference type="Proteomes" id="UP000521676">
    <property type="component" value="Unassembled WGS sequence"/>
</dbReference>
<dbReference type="Pfam" id="PF16327">
    <property type="entry name" value="CcmF_C"/>
    <property type="match status" value="1"/>
</dbReference>
<keyword evidence="8 10" id="KW-0472">Membrane</keyword>
<organism evidence="13 15">
    <name type="scientific">Candidatus Chlorohelix allophototropha</name>
    <dbReference type="NCBI Taxonomy" id="3003348"/>
    <lineage>
        <taxon>Bacteria</taxon>
        <taxon>Bacillati</taxon>
        <taxon>Chloroflexota</taxon>
        <taxon>Chloroflexia</taxon>
        <taxon>Candidatus Chloroheliales</taxon>
        <taxon>Candidatus Chloroheliaceae</taxon>
        <taxon>Candidatus Chlorohelix</taxon>
    </lineage>
</organism>
<dbReference type="Proteomes" id="UP001431572">
    <property type="component" value="Chromosome 2"/>
</dbReference>
<evidence type="ECO:0000259" key="11">
    <source>
        <dbReference type="Pfam" id="PF01578"/>
    </source>
</evidence>
<keyword evidence="13" id="KW-0456">Lyase</keyword>
<dbReference type="Pfam" id="PF01578">
    <property type="entry name" value="Cytochrom_C_asm"/>
    <property type="match status" value="1"/>
</dbReference>
<dbReference type="InterPro" id="IPR002541">
    <property type="entry name" value="Cyt_c_assembly"/>
</dbReference>
<dbReference type="PANTHER" id="PTHR43653:SF1">
    <property type="entry name" value="CYTOCHROME C-TYPE BIOGENESIS PROTEIN CCMF"/>
    <property type="match status" value="1"/>
</dbReference>
<evidence type="ECO:0000313" key="16">
    <source>
        <dbReference type="Proteomes" id="UP001431572"/>
    </source>
</evidence>
<dbReference type="InterPro" id="IPR003568">
    <property type="entry name" value="Cyt_c_biogenesis_CcmF"/>
</dbReference>
<evidence type="ECO:0000256" key="8">
    <source>
        <dbReference type="ARBA" id="ARBA00023136"/>
    </source>
</evidence>
<dbReference type="PRINTS" id="PR01411">
    <property type="entry name" value="CCMFBIOGNSIS"/>
</dbReference>
<keyword evidence="5 10" id="KW-0812">Transmembrane</keyword>
<evidence type="ECO:0000313" key="14">
    <source>
        <dbReference type="EMBL" id="WJW68477.1"/>
    </source>
</evidence>
<accession>A0A8T7M944</accession>
<feature type="transmembrane region" description="Helical" evidence="10">
    <location>
        <begin position="309"/>
        <end position="330"/>
    </location>
</feature>
<dbReference type="GO" id="GO:0020037">
    <property type="term" value="F:heme binding"/>
    <property type="evidence" value="ECO:0007669"/>
    <property type="project" value="InterPro"/>
</dbReference>
<feature type="transmembrane region" description="Helical" evidence="10">
    <location>
        <begin position="632"/>
        <end position="650"/>
    </location>
</feature>
<evidence type="ECO:0000256" key="6">
    <source>
        <dbReference type="ARBA" id="ARBA00022748"/>
    </source>
</evidence>
<evidence type="ECO:0000259" key="12">
    <source>
        <dbReference type="Pfam" id="PF16327"/>
    </source>
</evidence>
<feature type="transmembrane region" description="Helical" evidence="10">
    <location>
        <begin position="124"/>
        <end position="147"/>
    </location>
</feature>
<feature type="domain" description="Cytochrome c assembly protein" evidence="11">
    <location>
        <begin position="88"/>
        <end position="295"/>
    </location>
</feature>
<dbReference type="AlphaFoldDB" id="A0A8T7M944"/>
<feature type="transmembrane region" description="Helical" evidence="10">
    <location>
        <begin position="216"/>
        <end position="241"/>
    </location>
</feature>
<evidence type="ECO:0000256" key="9">
    <source>
        <dbReference type="ARBA" id="ARBA00037230"/>
    </source>
</evidence>
<feature type="transmembrane region" description="Helical" evidence="10">
    <location>
        <begin position="40"/>
        <end position="61"/>
    </location>
</feature>
<gene>
    <name evidence="14" type="primary">ccsA</name>
    <name evidence="13" type="ORF">HXX08_22030</name>
    <name evidence="14" type="ORF">OZ401_004090</name>
</gene>
<reference evidence="13 15" key="1">
    <citation type="submission" date="2020-06" db="EMBL/GenBank/DDBJ databases">
        <title>Anoxygenic phototrophic Chloroflexota member uses a Type I reaction center.</title>
        <authorList>
            <person name="Tsuji J.M."/>
            <person name="Shaw N.A."/>
            <person name="Nagashima S."/>
            <person name="Venkiteswaran J."/>
            <person name="Schiff S.L."/>
            <person name="Hanada S."/>
            <person name="Tank M."/>
            <person name="Neufeld J.D."/>
        </authorList>
    </citation>
    <scope>NUCLEOTIDE SEQUENCE [LARGE SCALE GENOMIC DNA]</scope>
    <source>
        <strain evidence="13">L227-S17</strain>
    </source>
</reference>
<keyword evidence="4" id="KW-0997">Cell inner membrane</keyword>
<reference evidence="14" key="2">
    <citation type="journal article" date="2024" name="Nature">
        <title>Anoxygenic phototroph of the Chloroflexota uses a type I reaction centre.</title>
        <authorList>
            <person name="Tsuji J.M."/>
            <person name="Shaw N.A."/>
            <person name="Nagashima S."/>
            <person name="Venkiteswaran J.J."/>
            <person name="Schiff S.L."/>
            <person name="Watanabe T."/>
            <person name="Fukui M."/>
            <person name="Hanada S."/>
            <person name="Tank M."/>
            <person name="Neufeld J.D."/>
        </authorList>
    </citation>
    <scope>NUCLEOTIDE SEQUENCE</scope>
    <source>
        <strain evidence="14">L227-S17</strain>
    </source>
</reference>
<evidence type="ECO:0000256" key="7">
    <source>
        <dbReference type="ARBA" id="ARBA00022989"/>
    </source>
</evidence>
<dbReference type="PRINTS" id="PR01410">
    <property type="entry name" value="CCBIOGENESIS"/>
</dbReference>
<feature type="transmembrane region" description="Helical" evidence="10">
    <location>
        <begin position="276"/>
        <end position="297"/>
    </location>
</feature>
<feature type="transmembrane region" description="Helical" evidence="10">
    <location>
        <begin position="351"/>
        <end position="374"/>
    </location>
</feature>
<dbReference type="EMBL" id="CP128400">
    <property type="protein sequence ID" value="WJW68477.1"/>
    <property type="molecule type" value="Genomic_DNA"/>
</dbReference>
<feature type="transmembrane region" description="Helical" evidence="10">
    <location>
        <begin position="425"/>
        <end position="442"/>
    </location>
</feature>
<feature type="transmembrane region" description="Helical" evidence="10">
    <location>
        <begin position="497"/>
        <end position="519"/>
    </location>
</feature>
<evidence type="ECO:0000256" key="5">
    <source>
        <dbReference type="ARBA" id="ARBA00022692"/>
    </source>
</evidence>
<evidence type="ECO:0000256" key="2">
    <source>
        <dbReference type="ARBA" id="ARBA00009186"/>
    </source>
</evidence>
<dbReference type="GO" id="GO:0016829">
    <property type="term" value="F:lyase activity"/>
    <property type="evidence" value="ECO:0007669"/>
    <property type="project" value="UniProtKB-KW"/>
</dbReference>
<dbReference type="GO" id="GO:0005886">
    <property type="term" value="C:plasma membrane"/>
    <property type="evidence" value="ECO:0007669"/>
    <property type="project" value="UniProtKB-SubCell"/>
</dbReference>
<keyword evidence="16" id="KW-1185">Reference proteome</keyword>
<keyword evidence="6" id="KW-0201">Cytochrome c-type biogenesis</keyword>
<feature type="transmembrane region" description="Helical" evidence="10">
    <location>
        <begin position="6"/>
        <end position="28"/>
    </location>
</feature>
<comment type="function">
    <text evidence="9">Required for the biogenesis of c-type cytochromes. Possible subunit of a heme lyase.</text>
</comment>
<evidence type="ECO:0000256" key="10">
    <source>
        <dbReference type="SAM" id="Phobius"/>
    </source>
</evidence>
<comment type="similarity">
    <text evidence="2">Belongs to the CcmF/CycK/Ccl1/NrfE/CcsA family.</text>
</comment>
<name>A0A8T7M944_9CHLR</name>
<evidence type="ECO:0000256" key="4">
    <source>
        <dbReference type="ARBA" id="ARBA00022519"/>
    </source>
</evidence>
<evidence type="ECO:0000256" key="3">
    <source>
        <dbReference type="ARBA" id="ARBA00022475"/>
    </source>
</evidence>
<evidence type="ECO:0000313" key="13">
    <source>
        <dbReference type="EMBL" id="NWJ48546.1"/>
    </source>
</evidence>
<dbReference type="GO" id="GO:0015232">
    <property type="term" value="F:heme transmembrane transporter activity"/>
    <property type="evidence" value="ECO:0007669"/>
    <property type="project" value="InterPro"/>
</dbReference>
<feature type="transmembrane region" description="Helical" evidence="10">
    <location>
        <begin position="394"/>
        <end position="413"/>
    </location>
</feature>
<dbReference type="PANTHER" id="PTHR43653">
    <property type="entry name" value="CYTOCHROME C ASSEMBLY PROTEIN-RELATED"/>
    <property type="match status" value="1"/>
</dbReference>
<evidence type="ECO:0000256" key="1">
    <source>
        <dbReference type="ARBA" id="ARBA00004429"/>
    </source>
</evidence>
<feature type="transmembrane region" description="Helical" evidence="10">
    <location>
        <begin position="247"/>
        <end position="264"/>
    </location>
</feature>
<dbReference type="RefSeq" id="WP_341470382.1">
    <property type="nucleotide sequence ID" value="NZ_CP128400.1"/>
</dbReference>
<keyword evidence="7 10" id="KW-1133">Transmembrane helix</keyword>
<feature type="domain" description="Cytochrome c-type biogenesis protein CcmF C-terminal" evidence="12">
    <location>
        <begin position="330"/>
        <end position="649"/>
    </location>
</feature>
<feature type="transmembrane region" description="Helical" evidence="10">
    <location>
        <begin position="95"/>
        <end position="112"/>
    </location>
</feature>
<feature type="transmembrane region" description="Helical" evidence="10">
    <location>
        <begin position="448"/>
        <end position="468"/>
    </location>
</feature>
<proteinExistence type="inferred from homology"/>
<dbReference type="InterPro" id="IPR003567">
    <property type="entry name" value="Cyt_c_biogenesis"/>
</dbReference>
<dbReference type="InterPro" id="IPR032523">
    <property type="entry name" value="CcmF_C"/>
</dbReference>
<dbReference type="EMBL" id="JACATZ010000003">
    <property type="protein sequence ID" value="NWJ48546.1"/>
    <property type="molecule type" value="Genomic_DNA"/>
</dbReference>
<feature type="transmembrane region" description="Helical" evidence="10">
    <location>
        <begin position="177"/>
        <end position="196"/>
    </location>
</feature>
<protein>
    <submittedName>
        <fullName evidence="14">Cytochrome c biogenesis protein CcsA</fullName>
    </submittedName>
    <submittedName>
        <fullName evidence="13">Heme lyase CcmF/NrfE family subunit</fullName>
    </submittedName>
</protein>
<dbReference type="GO" id="GO:0017004">
    <property type="term" value="P:cytochrome complex assembly"/>
    <property type="evidence" value="ECO:0007669"/>
    <property type="project" value="UniProtKB-KW"/>
</dbReference>
<sequence length="677" mass="75005">MNQIGYVSMLVAFAVSLYGAVALAIGSFRGYPEMIKSGRRAAWVSSGLITLASLSLIWALLNDDFSLKYVVTNSARAMEWFYKLSAMWGGQEGSLLLWAWMLAGFMVVVLLQTRHAAYRQIGPWVLVTMLTGAAFFAAMSSIVTNVFEQSVTIPQDGRGLNPLLQNLGMVIHPPMLYAGYVSTIVAAGYAFGALVVNRLDNTWIRFSRRWILSSWIFLTVGNFLGGQWAYVVLSFGGFWSWDPVENAAIMPWFINTALMHSIMIQQRRGMFKVWNISLAFLAYGLSLFGTFLTRSGILSSVHAFGESTLGLYFMAWIGILLIIGFGYVFLRLPQLRSENKLDGLISRETSFLLNNILFFLCVAFILWGTLSPLVTQIFTGNKAETTADYYPKTMYPVLLGTLFLMGIGPLIAWRRASLESISRSFWIPALAGLGFALIAYGLGMHEFLAYVGLSICVFTATTIFLDYYRGIRTRRNHGDTNVLVAATNMARRNGPRYGGLLVHLGILIISAVIIVSSVYEAKIEFVQLKVGDSVFINGIHSYKLTLVSAARIKGDLKTTYPVNLALTVDGKAQDPITPAVEYYPSIDQFVTTVSIRPDLLEDLWITTGQQEVDANNKIVSAPFQILVRPMMLWAWVGLAVTIAGLLVAIWPNPNEQVVQIPTKSKSGEPKKSETVQV</sequence>
<keyword evidence="3" id="KW-1003">Cell membrane</keyword>
<comment type="subcellular location">
    <subcellularLocation>
        <location evidence="1">Cell inner membrane</location>
        <topology evidence="1">Multi-pass membrane protein</topology>
    </subcellularLocation>
</comment>